<evidence type="ECO:0000313" key="3">
    <source>
        <dbReference type="Proteomes" id="UP000007319"/>
    </source>
</evidence>
<dbReference type="KEGG" id="abs:AZOBR_p210108"/>
<organism evidence="2 3">
    <name type="scientific">Azospirillum baldaniorum</name>
    <dbReference type="NCBI Taxonomy" id="1064539"/>
    <lineage>
        <taxon>Bacteria</taxon>
        <taxon>Pseudomonadati</taxon>
        <taxon>Pseudomonadota</taxon>
        <taxon>Alphaproteobacteria</taxon>
        <taxon>Rhodospirillales</taxon>
        <taxon>Azospirillaceae</taxon>
        <taxon>Azospirillum</taxon>
    </lineage>
</organism>
<dbReference type="Proteomes" id="UP000007319">
    <property type="component" value="Plasmid AZOBR_p2"/>
</dbReference>
<evidence type="ECO:0000256" key="1">
    <source>
        <dbReference type="SAM" id="MobiDB-lite"/>
    </source>
</evidence>
<dbReference type="AlphaFoldDB" id="A0A9P1JX91"/>
<accession>A0A9P1JX91</accession>
<dbReference type="EMBL" id="HE577329">
    <property type="protein sequence ID" value="CCD01444.1"/>
    <property type="molecule type" value="Genomic_DNA"/>
</dbReference>
<feature type="region of interest" description="Disordered" evidence="1">
    <location>
        <begin position="32"/>
        <end position="68"/>
    </location>
</feature>
<name>A0A9P1JX91_9PROT</name>
<geneLocation type="plasmid" evidence="2 3">
    <name>AZOBR_p2</name>
</geneLocation>
<gene>
    <name evidence="2" type="ORF">AZOBR_p210108</name>
</gene>
<sequence length="101" mass="10838">MDFRWLLSSERLSAVSSTMRIVAFVGAPISAPSSCGGKGRSGTAPDQGAGHNQCITGSQKHPRPPKGHYNAIFYRQRQFIGAIHSGNNRFKLCSAGKTTAF</sequence>
<proteinExistence type="predicted"/>
<reference evidence="2 3" key="1">
    <citation type="journal article" date="2011" name="PLoS Genet.">
        <title>Azospirillum genomes reveal transition of bacteria from aquatic to terrestrial environments.</title>
        <authorList>
            <person name="Wisniewski-Dye F."/>
            <person name="Borziak K."/>
            <person name="Khalsa-Moyers G."/>
            <person name="Alexandre G."/>
            <person name="Sukharnikov L.O."/>
            <person name="Wuichet K."/>
            <person name="Hurst G.B."/>
            <person name="McDonald W.H."/>
            <person name="Robertson J.S."/>
            <person name="Barbe V."/>
            <person name="Calteau A."/>
            <person name="Rouy Z."/>
            <person name="Mangenot S."/>
            <person name="Prigent-Combaret C."/>
            <person name="Normand P."/>
            <person name="Boyer M."/>
            <person name="Siguier P."/>
            <person name="Dessaux Y."/>
            <person name="Elmerich C."/>
            <person name="Condemine G."/>
            <person name="Krishnen G."/>
            <person name="Kennedy I."/>
            <person name="Paterson A.H."/>
            <person name="Gonzalez V."/>
            <person name="Mavingui P."/>
            <person name="Zhulin I.B."/>
        </authorList>
    </citation>
    <scope>NUCLEOTIDE SEQUENCE [LARGE SCALE GENOMIC DNA]</scope>
    <source>
        <strain evidence="2 3">Sp245</strain>
    </source>
</reference>
<keyword evidence="3" id="KW-1185">Reference proteome</keyword>
<evidence type="ECO:0000313" key="2">
    <source>
        <dbReference type="EMBL" id="CCD01444.1"/>
    </source>
</evidence>
<keyword evidence="2" id="KW-0614">Plasmid</keyword>
<protein>
    <submittedName>
        <fullName evidence="2">Uncharacterized protein</fullName>
    </submittedName>
</protein>